<dbReference type="Proteomes" id="UP000306196">
    <property type="component" value="Unassembled WGS sequence"/>
</dbReference>
<name>A0A5R8KDC1_9BACT</name>
<evidence type="ECO:0000313" key="1">
    <source>
        <dbReference type="EMBL" id="TLD69915.1"/>
    </source>
</evidence>
<protein>
    <submittedName>
        <fullName evidence="1">Uncharacterized protein</fullName>
    </submittedName>
</protein>
<keyword evidence="2" id="KW-1185">Reference proteome</keyword>
<gene>
    <name evidence="1" type="ORF">FEM03_14365</name>
</gene>
<comment type="caution">
    <text evidence="1">The sequence shown here is derived from an EMBL/GenBank/DDBJ whole genome shotgun (WGS) entry which is preliminary data.</text>
</comment>
<sequence>MPSVHAVVLVQQTSGQFAFEAESYTTLTGTGWERITTTTGTKTLPGGSNAVGDALYSRNGGSPSSFATYSLQFIADGTYYVYSRYSMYDIVSGAPSPPGYGNEDSFHIARDLGLAPAIGGGADVDWYAQHLSPQGHLPADSPTPNPNDGRFFYWDEAQLSGTSTNPLTFTITGASATTPVDVTFSIGNREGGVTLDRFVFSTTRLNTSISAGNSATLDGIASVPEPSRAVFSMVALVLAVGIRRRDV</sequence>
<proteinExistence type="predicted"/>
<reference evidence="1 2" key="1">
    <citation type="submission" date="2019-05" db="EMBL/GenBank/DDBJ databases">
        <title>Verrucobacter flavum gen. nov., sp. nov. a new member of the family Verrucomicrobiaceae.</title>
        <authorList>
            <person name="Szuroczki S."/>
            <person name="Abbaszade G."/>
            <person name="Szabo A."/>
            <person name="Felfoldi T."/>
            <person name="Schumann P."/>
            <person name="Boka K."/>
            <person name="Keki Z."/>
            <person name="Toumi M."/>
            <person name="Toth E."/>
        </authorList>
    </citation>
    <scope>NUCLEOTIDE SEQUENCE [LARGE SCALE GENOMIC DNA]</scope>
    <source>
        <strain evidence="1 2">MG-N-17</strain>
    </source>
</reference>
<organism evidence="1 2">
    <name type="scientific">Phragmitibacter flavus</name>
    <dbReference type="NCBI Taxonomy" id="2576071"/>
    <lineage>
        <taxon>Bacteria</taxon>
        <taxon>Pseudomonadati</taxon>
        <taxon>Verrucomicrobiota</taxon>
        <taxon>Verrucomicrobiia</taxon>
        <taxon>Verrucomicrobiales</taxon>
        <taxon>Verrucomicrobiaceae</taxon>
        <taxon>Phragmitibacter</taxon>
    </lineage>
</organism>
<dbReference type="AlphaFoldDB" id="A0A5R8KDC1"/>
<evidence type="ECO:0000313" key="2">
    <source>
        <dbReference type="Proteomes" id="UP000306196"/>
    </source>
</evidence>
<dbReference type="EMBL" id="VAUV01000010">
    <property type="protein sequence ID" value="TLD69915.1"/>
    <property type="molecule type" value="Genomic_DNA"/>
</dbReference>
<accession>A0A5R8KDC1</accession>